<feature type="domain" description="HTH luxR-type" evidence="4">
    <location>
        <begin position="489"/>
        <end position="554"/>
    </location>
</feature>
<evidence type="ECO:0000313" key="5">
    <source>
        <dbReference type="EMBL" id="CAA9517708.1"/>
    </source>
</evidence>
<dbReference type="GO" id="GO:0006355">
    <property type="term" value="P:regulation of DNA-templated transcription"/>
    <property type="evidence" value="ECO:0007669"/>
    <property type="project" value="InterPro"/>
</dbReference>
<dbReference type="SUPFAM" id="SSF48452">
    <property type="entry name" value="TPR-like"/>
    <property type="match status" value="1"/>
</dbReference>
<dbReference type="Pfam" id="PF00196">
    <property type="entry name" value="GerE"/>
    <property type="match status" value="1"/>
</dbReference>
<feature type="non-terminal residue" evidence="5">
    <location>
        <position position="1"/>
    </location>
</feature>
<dbReference type="InterPro" id="IPR000792">
    <property type="entry name" value="Tscrpt_reg_LuxR_C"/>
</dbReference>
<evidence type="ECO:0000256" key="2">
    <source>
        <dbReference type="ARBA" id="ARBA00023125"/>
    </source>
</evidence>
<evidence type="ECO:0000259" key="4">
    <source>
        <dbReference type="PROSITE" id="PS50043"/>
    </source>
</evidence>
<proteinExistence type="predicted"/>
<dbReference type="CDD" id="cd06170">
    <property type="entry name" value="LuxR_C_like"/>
    <property type="match status" value="1"/>
</dbReference>
<evidence type="ECO:0000256" key="3">
    <source>
        <dbReference type="ARBA" id="ARBA00023163"/>
    </source>
</evidence>
<dbReference type="PRINTS" id="PR00038">
    <property type="entry name" value="HTHLUXR"/>
</dbReference>
<organism evidence="5">
    <name type="scientific">uncultured Solirubrobacteraceae bacterium</name>
    <dbReference type="NCBI Taxonomy" id="1162706"/>
    <lineage>
        <taxon>Bacteria</taxon>
        <taxon>Bacillati</taxon>
        <taxon>Actinomycetota</taxon>
        <taxon>Thermoleophilia</taxon>
        <taxon>Solirubrobacterales</taxon>
        <taxon>Solirubrobacteraceae</taxon>
        <taxon>environmental samples</taxon>
    </lineage>
</organism>
<dbReference type="GO" id="GO:0003677">
    <property type="term" value="F:DNA binding"/>
    <property type="evidence" value="ECO:0007669"/>
    <property type="project" value="UniProtKB-KW"/>
</dbReference>
<protein>
    <recommendedName>
        <fullName evidence="4">HTH luxR-type domain-containing protein</fullName>
    </recommendedName>
</protein>
<evidence type="ECO:0000256" key="1">
    <source>
        <dbReference type="ARBA" id="ARBA00023015"/>
    </source>
</evidence>
<keyword evidence="1" id="KW-0805">Transcription regulation</keyword>
<sequence length="554" mass="59135">VAKELEAAAADARRRGGHSSAARAFARAAELTPEIGERARRLMEAAVESQAAGDFDQAEALADQGLALEIDPMMRALLQRIRAGVQIRSGRPESGMAEMIEAASAVEDTVPVAAAVMWLEAGLARMTFGPVPDGVRLGLRARELASGDESLEALADVVVGQALMASGEAVAAEECFARREEQIVTMTPPPGASDIIVLAAHGSMWLEQDARAERILASVIDRARSEGALAQLAYPLAVRAQLRLRQGRYSISRAAAEEAARAAADTGQDTMLAYALAVRVHVEGVTGNAEDARAFASEALRLLEETETKIFRPYVHSALGVIALIEDEPERAVTEFERARDSALAMGFTIPGQDIHNPLLVGAYLRAGDREAAEAEYARIEALMGPVQPSGMPAQMMRMKALLASDDDALSLFEEALSHHDGSPDPFERACTQLALGQRMRRIPGAAREDAKAPLRAALEAFERLGAKPWAALARDELRGSGVTSRREDVAVAELLTPHEMQVAMVVAGGATNKEAAAALFLSPKTVEHHLGAIYKKLQVRSRTELSALVSQAA</sequence>
<dbReference type="AlphaFoldDB" id="A0A6J4TAT0"/>
<dbReference type="PROSITE" id="PS50043">
    <property type="entry name" value="HTH_LUXR_2"/>
    <property type="match status" value="1"/>
</dbReference>
<dbReference type="Gene3D" id="1.25.40.10">
    <property type="entry name" value="Tetratricopeptide repeat domain"/>
    <property type="match status" value="1"/>
</dbReference>
<accession>A0A6J4TAT0</accession>
<dbReference type="InterPro" id="IPR016032">
    <property type="entry name" value="Sig_transdc_resp-reg_C-effctor"/>
</dbReference>
<dbReference type="SUPFAM" id="SSF46894">
    <property type="entry name" value="C-terminal effector domain of the bipartite response regulators"/>
    <property type="match status" value="1"/>
</dbReference>
<keyword evidence="3" id="KW-0804">Transcription</keyword>
<dbReference type="InterPro" id="IPR011990">
    <property type="entry name" value="TPR-like_helical_dom_sf"/>
</dbReference>
<dbReference type="PANTHER" id="PTHR44688">
    <property type="entry name" value="DNA-BINDING TRANSCRIPTIONAL ACTIVATOR DEVR_DOSR"/>
    <property type="match status" value="1"/>
</dbReference>
<keyword evidence="2" id="KW-0238">DNA-binding</keyword>
<dbReference type="PANTHER" id="PTHR44688:SF16">
    <property type="entry name" value="DNA-BINDING TRANSCRIPTIONAL ACTIVATOR DEVR_DOSR"/>
    <property type="match status" value="1"/>
</dbReference>
<name>A0A6J4TAT0_9ACTN</name>
<dbReference type="InterPro" id="IPR036388">
    <property type="entry name" value="WH-like_DNA-bd_sf"/>
</dbReference>
<dbReference type="Gene3D" id="1.10.10.10">
    <property type="entry name" value="Winged helix-like DNA-binding domain superfamily/Winged helix DNA-binding domain"/>
    <property type="match status" value="1"/>
</dbReference>
<dbReference type="EMBL" id="CADCVT010000297">
    <property type="protein sequence ID" value="CAA9517708.1"/>
    <property type="molecule type" value="Genomic_DNA"/>
</dbReference>
<reference evidence="5" key="1">
    <citation type="submission" date="2020-02" db="EMBL/GenBank/DDBJ databases">
        <authorList>
            <person name="Meier V. D."/>
        </authorList>
    </citation>
    <scope>NUCLEOTIDE SEQUENCE</scope>
    <source>
        <strain evidence="5">AVDCRST_MAG85</strain>
    </source>
</reference>
<gene>
    <name evidence="5" type="ORF">AVDCRST_MAG85-2716</name>
</gene>
<dbReference type="SMART" id="SM00421">
    <property type="entry name" value="HTH_LUXR"/>
    <property type="match status" value="1"/>
</dbReference>